<evidence type="ECO:0000259" key="3">
    <source>
        <dbReference type="Pfam" id="PF23357"/>
    </source>
</evidence>
<accession>A0ABW6DDY4</accession>
<feature type="domain" description="ABC-type uncharacterised transport system" evidence="2">
    <location>
        <begin position="189"/>
        <end position="489"/>
    </location>
</feature>
<proteinExistence type="predicted"/>
<evidence type="ECO:0000259" key="2">
    <source>
        <dbReference type="Pfam" id="PF09822"/>
    </source>
</evidence>
<sequence>MKRNRWILWLGLGIALLVASPLLRFRWDISEDKKFTLSESTRTTLEALDAPIRIEVYLGGDGLPGGFKRLEKATLSILSDIKSQSPQTIDIEQVDMYAAYPDEKDRERKIFQLDSLGLPPTNIVNKQDGKQVQQLAFPGLVITKGERSVGVLLLKGDQLANSQEVLNQSIEGLEYEIMQGIQSLAETERKKIGFLMDYNHVPAVKQLSLIAALRKRYDLYPVDLGASATLDGLDAICLIQPDRVFSPSDQYKIDQFLVKGGKGIFFMEGVRTDTIANQGLVSTAVDVGLQAMLYRYGLRLNSNWVKDAQLSGAIPLAVGNYGNKPSIELMPWPAFPLLRGNQASLITKNLDAVYGRFVSSIDTVAGAMHLKKTPLLQTSTYTQVQQAPATLPFSSTGKDFDPAKYKAGVQVVSYLIEGRFSSIFQNRPLPNDSLQQKFIGQSDQAGGLILVADGDIALNDIDPETKGPMALGFDPFSKHTFANVDFILNGFQYLLDDQKALLARSKNIRLRPLDKGKIQEEKGFWQGLNMLLPILFGGLFSLAVVLYRRNKYNR</sequence>
<keyword evidence="1" id="KW-0812">Transmembrane</keyword>
<gene>
    <name evidence="4" type="primary">gldG</name>
    <name evidence="4" type="ORF">U0R10_10780</name>
</gene>
<keyword evidence="1" id="KW-0472">Membrane</keyword>
<keyword evidence="1" id="KW-1133">Transmembrane helix</keyword>
<dbReference type="RefSeq" id="WP_377983978.1">
    <property type="nucleotide sequence ID" value="NZ_JBBKXZ010000004.1"/>
</dbReference>
<reference evidence="4 5" key="1">
    <citation type="submission" date="2024-03" db="EMBL/GenBank/DDBJ databases">
        <title>Aquirufa genome sequencing.</title>
        <authorList>
            <person name="Pitt A."/>
            <person name="Hahn M.W."/>
        </authorList>
    </citation>
    <scope>NUCLEOTIDE SEQUENCE [LARGE SCALE GENOMIC DNA]</scope>
    <source>
        <strain evidence="4 5">OSTEICH-129V</strain>
    </source>
</reference>
<dbReference type="Pfam" id="PF09822">
    <property type="entry name" value="ABC_transp_aux"/>
    <property type="match status" value="1"/>
</dbReference>
<feature type="transmembrane region" description="Helical" evidence="1">
    <location>
        <begin position="524"/>
        <end position="547"/>
    </location>
</feature>
<dbReference type="InterPro" id="IPR019863">
    <property type="entry name" value="Motility-assoc_ABC-rel_GldG"/>
</dbReference>
<evidence type="ECO:0000313" key="4">
    <source>
        <dbReference type="EMBL" id="MFD3395105.1"/>
    </source>
</evidence>
<evidence type="ECO:0000256" key="1">
    <source>
        <dbReference type="SAM" id="Phobius"/>
    </source>
</evidence>
<dbReference type="NCBIfam" id="TIGR03521">
    <property type="entry name" value="GldG"/>
    <property type="match status" value="1"/>
</dbReference>
<dbReference type="InterPro" id="IPR055396">
    <property type="entry name" value="DUF7088"/>
</dbReference>
<dbReference type="InterPro" id="IPR019196">
    <property type="entry name" value="ABC_transp_unknown"/>
</dbReference>
<dbReference type="Proteomes" id="UP001598138">
    <property type="component" value="Unassembled WGS sequence"/>
</dbReference>
<name>A0ABW6DDY4_9BACT</name>
<organism evidence="4 5">
    <name type="scientific">Aquirufa avitistagni</name>
    <dbReference type="NCBI Taxonomy" id="3104728"/>
    <lineage>
        <taxon>Bacteria</taxon>
        <taxon>Pseudomonadati</taxon>
        <taxon>Bacteroidota</taxon>
        <taxon>Cytophagia</taxon>
        <taxon>Cytophagales</taxon>
        <taxon>Flectobacillaceae</taxon>
        <taxon>Aquirufa</taxon>
    </lineage>
</organism>
<dbReference type="EMBL" id="JBBKXZ010000004">
    <property type="protein sequence ID" value="MFD3395105.1"/>
    <property type="molecule type" value="Genomic_DNA"/>
</dbReference>
<evidence type="ECO:0000313" key="5">
    <source>
        <dbReference type="Proteomes" id="UP001598138"/>
    </source>
</evidence>
<comment type="caution">
    <text evidence="4">The sequence shown here is derived from an EMBL/GenBank/DDBJ whole genome shotgun (WGS) entry which is preliminary data.</text>
</comment>
<protein>
    <submittedName>
        <fullName evidence="4">Gliding motility-associated ABC transporter substrate-binding protein GldG</fullName>
    </submittedName>
</protein>
<keyword evidence="5" id="KW-1185">Reference proteome</keyword>
<dbReference type="Pfam" id="PF23357">
    <property type="entry name" value="DUF7088"/>
    <property type="match status" value="1"/>
</dbReference>
<feature type="domain" description="DUF7088" evidence="3">
    <location>
        <begin position="31"/>
        <end position="143"/>
    </location>
</feature>